<reference evidence="7 8" key="1">
    <citation type="submission" date="2023-11" db="EMBL/GenBank/DDBJ databases">
        <title>Paucibacter sp. nov., isolated from fresh soil in Korea.</title>
        <authorList>
            <person name="Le N.T.T."/>
        </authorList>
    </citation>
    <scope>NUCLEOTIDE SEQUENCE [LARGE SCALE GENOMIC DNA]</scope>
    <source>
        <strain evidence="7 8">R3-3</strain>
    </source>
</reference>
<comment type="caution">
    <text evidence="7">The sequence shown here is derived from an EMBL/GenBank/DDBJ whole genome shotgun (WGS) entry which is preliminary data.</text>
</comment>
<sequence>MDTRRLLSSSALYGLADVAVVAVGGFLLLPLYTRALSQAEFGHYVAVRANIDILTYALHLGIPSAVARLYFDRRKAGEQHAYISSVLWMFLATLALLGGVSLLWGGPLWRLMSPAVPVRPALPFALAISAAGFLGALSVVWLRSEGKVFAVVGLQLGASAVMAAVATAALLAGQMRLEGILLALLISALVPATALPALLGRRFHWWPRRADLVQTLKFALPVLVGYLAYFVLSRFSTLLLQRHVSSEELGVFGLAQQLSMIVAMACTSFGAALQPMIFGSDAAHVNEALAKAGRLLLLMMTAVFAALMLFAHELIAVVAPHGYGHGLDAMTVLAVGNFTLAATLVSETALLYHHKIKTSVTISIASAVVAAGLGLWLVPTHHVAGGALAVAGGFLVRMLMSQWAAWRLTGTSRWRSALGGTAAAAGIGWTALQIQALPLAAPALIGIKAAILALVGIALFLFHRKSS</sequence>
<evidence type="ECO:0000256" key="5">
    <source>
        <dbReference type="ARBA" id="ARBA00023136"/>
    </source>
</evidence>
<feature type="transmembrane region" description="Helical" evidence="6">
    <location>
        <begin position="384"/>
        <end position="405"/>
    </location>
</feature>
<evidence type="ECO:0000256" key="4">
    <source>
        <dbReference type="ARBA" id="ARBA00022989"/>
    </source>
</evidence>
<evidence type="ECO:0000256" key="1">
    <source>
        <dbReference type="ARBA" id="ARBA00004651"/>
    </source>
</evidence>
<dbReference type="Pfam" id="PF01943">
    <property type="entry name" value="Polysacc_synt"/>
    <property type="match status" value="1"/>
</dbReference>
<evidence type="ECO:0000256" key="6">
    <source>
        <dbReference type="SAM" id="Phobius"/>
    </source>
</evidence>
<dbReference type="PANTHER" id="PTHR30250:SF11">
    <property type="entry name" value="O-ANTIGEN TRANSPORTER-RELATED"/>
    <property type="match status" value="1"/>
</dbReference>
<feature type="transmembrane region" description="Helical" evidence="6">
    <location>
        <begin position="53"/>
        <end position="71"/>
    </location>
</feature>
<evidence type="ECO:0000313" key="8">
    <source>
        <dbReference type="Proteomes" id="UP001285263"/>
    </source>
</evidence>
<keyword evidence="5 6" id="KW-0472">Membrane</keyword>
<keyword evidence="2" id="KW-1003">Cell membrane</keyword>
<dbReference type="RefSeq" id="WP_320422162.1">
    <property type="nucleotide sequence ID" value="NZ_JAXCLA010000002.1"/>
</dbReference>
<proteinExistence type="predicted"/>
<feature type="transmembrane region" description="Helical" evidence="6">
    <location>
        <begin position="295"/>
        <end position="319"/>
    </location>
</feature>
<feature type="transmembrane region" description="Helical" evidence="6">
    <location>
        <begin position="149"/>
        <end position="173"/>
    </location>
</feature>
<dbReference type="PANTHER" id="PTHR30250">
    <property type="entry name" value="PST FAMILY PREDICTED COLANIC ACID TRANSPORTER"/>
    <property type="match status" value="1"/>
</dbReference>
<dbReference type="InterPro" id="IPR050833">
    <property type="entry name" value="Poly_Biosynth_Transport"/>
</dbReference>
<feature type="transmembrane region" description="Helical" evidence="6">
    <location>
        <begin position="252"/>
        <end position="274"/>
    </location>
</feature>
<feature type="transmembrane region" description="Helical" evidence="6">
    <location>
        <begin position="212"/>
        <end position="232"/>
    </location>
</feature>
<feature type="transmembrane region" description="Helical" evidence="6">
    <location>
        <begin position="359"/>
        <end position="378"/>
    </location>
</feature>
<dbReference type="EMBL" id="JAXCLA010000002">
    <property type="protein sequence ID" value="MDY0744264.1"/>
    <property type="molecule type" value="Genomic_DNA"/>
</dbReference>
<accession>A0ABU5DDQ2</accession>
<feature type="transmembrane region" description="Helical" evidence="6">
    <location>
        <begin position="12"/>
        <end position="33"/>
    </location>
</feature>
<feature type="transmembrane region" description="Helical" evidence="6">
    <location>
        <begin position="124"/>
        <end position="142"/>
    </location>
</feature>
<name>A0ABU5DDQ2_9BURK</name>
<feature type="transmembrane region" description="Helical" evidence="6">
    <location>
        <begin position="83"/>
        <end position="104"/>
    </location>
</feature>
<feature type="transmembrane region" description="Helical" evidence="6">
    <location>
        <begin position="179"/>
        <end position="200"/>
    </location>
</feature>
<gene>
    <name evidence="7" type="ORF">SNE35_07090</name>
</gene>
<feature type="transmembrane region" description="Helical" evidence="6">
    <location>
        <begin position="417"/>
        <end position="437"/>
    </location>
</feature>
<evidence type="ECO:0000313" key="7">
    <source>
        <dbReference type="EMBL" id="MDY0744264.1"/>
    </source>
</evidence>
<keyword evidence="3 6" id="KW-0812">Transmembrane</keyword>
<evidence type="ECO:0000256" key="3">
    <source>
        <dbReference type="ARBA" id="ARBA00022692"/>
    </source>
</evidence>
<dbReference type="InterPro" id="IPR002797">
    <property type="entry name" value="Polysacc_synth"/>
</dbReference>
<organism evidence="7 8">
    <name type="scientific">Roseateles agri</name>
    <dbReference type="NCBI Taxonomy" id="3098619"/>
    <lineage>
        <taxon>Bacteria</taxon>
        <taxon>Pseudomonadati</taxon>
        <taxon>Pseudomonadota</taxon>
        <taxon>Betaproteobacteria</taxon>
        <taxon>Burkholderiales</taxon>
        <taxon>Sphaerotilaceae</taxon>
        <taxon>Roseateles</taxon>
    </lineage>
</organism>
<evidence type="ECO:0000256" key="2">
    <source>
        <dbReference type="ARBA" id="ARBA00022475"/>
    </source>
</evidence>
<protein>
    <submittedName>
        <fullName evidence="7">Oligosaccharide flippase family protein</fullName>
    </submittedName>
</protein>
<keyword evidence="8" id="KW-1185">Reference proteome</keyword>
<feature type="transmembrane region" description="Helical" evidence="6">
    <location>
        <begin position="443"/>
        <end position="462"/>
    </location>
</feature>
<keyword evidence="4 6" id="KW-1133">Transmembrane helix</keyword>
<feature type="transmembrane region" description="Helical" evidence="6">
    <location>
        <begin position="331"/>
        <end position="352"/>
    </location>
</feature>
<dbReference type="Proteomes" id="UP001285263">
    <property type="component" value="Unassembled WGS sequence"/>
</dbReference>
<comment type="subcellular location">
    <subcellularLocation>
        <location evidence="1">Cell membrane</location>
        <topology evidence="1">Multi-pass membrane protein</topology>
    </subcellularLocation>
</comment>